<dbReference type="AlphaFoldDB" id="A0AAD1M0T0"/>
<dbReference type="KEGG" id="mxe:MYXE_21330"/>
<evidence type="ECO:0000313" key="2">
    <source>
        <dbReference type="Proteomes" id="UP000464624"/>
    </source>
</evidence>
<proteinExistence type="predicted"/>
<sequence length="58" mass="6055">MDGFVTGDVAGPGGAAWGVRTFQDENTAARFSQPHCGSEPVWPESDDHGIEATVGHVT</sequence>
<protein>
    <submittedName>
        <fullName evidence="1">Uncharacterized protein</fullName>
    </submittedName>
</protein>
<dbReference type="EMBL" id="AP022314">
    <property type="protein sequence ID" value="BBU22343.1"/>
    <property type="molecule type" value="Genomic_DNA"/>
</dbReference>
<gene>
    <name evidence="1" type="ORF">MYXE_21330</name>
</gene>
<accession>A0AAD1M0T0</accession>
<dbReference type="Proteomes" id="UP000464624">
    <property type="component" value="Chromosome"/>
</dbReference>
<organism evidence="1 2">
    <name type="scientific">Mycobacterium xenopi</name>
    <dbReference type="NCBI Taxonomy" id="1789"/>
    <lineage>
        <taxon>Bacteria</taxon>
        <taxon>Bacillati</taxon>
        <taxon>Actinomycetota</taxon>
        <taxon>Actinomycetes</taxon>
        <taxon>Mycobacteriales</taxon>
        <taxon>Mycobacteriaceae</taxon>
        <taxon>Mycobacterium</taxon>
    </lineage>
</organism>
<reference evidence="1 2" key="1">
    <citation type="submission" date="2019-12" db="EMBL/GenBank/DDBJ databases">
        <title>Complete genome sequence of Mycolicibacterium xenopi str. JCM15661T.</title>
        <authorList>
            <person name="Yoshida M."/>
            <person name="Fukano H."/>
            <person name="Asakura T."/>
            <person name="Hoshino Y."/>
        </authorList>
    </citation>
    <scope>NUCLEOTIDE SEQUENCE [LARGE SCALE GENOMIC DNA]</scope>
    <source>
        <strain evidence="1 2">JCM 15661T</strain>
    </source>
</reference>
<evidence type="ECO:0000313" key="1">
    <source>
        <dbReference type="EMBL" id="BBU22343.1"/>
    </source>
</evidence>
<name>A0AAD1M0T0_MYCXE</name>